<dbReference type="Proteomes" id="UP000217154">
    <property type="component" value="Chromosome"/>
</dbReference>
<reference evidence="2 3" key="1">
    <citation type="submission" date="2017-09" db="EMBL/GenBank/DDBJ databases">
        <title>The diverse metabolic capabilities of V. boronicumulans make it an excellent choice for continued studies on novel biodegradation.</title>
        <authorList>
            <person name="Sun S."/>
        </authorList>
    </citation>
    <scope>NUCLEOTIDE SEQUENCE [LARGE SCALE GENOMIC DNA]</scope>
    <source>
        <strain evidence="2 3">J1</strain>
    </source>
</reference>
<evidence type="ECO:0000313" key="2">
    <source>
        <dbReference type="EMBL" id="ATA55627.1"/>
    </source>
</evidence>
<evidence type="ECO:0000313" key="3">
    <source>
        <dbReference type="Proteomes" id="UP000217154"/>
    </source>
</evidence>
<protein>
    <recommendedName>
        <fullName evidence="1">NodB homology domain-containing protein</fullName>
    </recommendedName>
</protein>
<dbReference type="AlphaFoldDB" id="A0A250DMM5"/>
<name>A0A250DMM5_9BURK</name>
<dbReference type="Gene3D" id="3.20.20.370">
    <property type="entry name" value="Glycoside hydrolase/deacetylase"/>
    <property type="match status" value="1"/>
</dbReference>
<dbReference type="InterPro" id="IPR002509">
    <property type="entry name" value="NODB_dom"/>
</dbReference>
<dbReference type="CDD" id="cd10979">
    <property type="entry name" value="CE4_PuuE_like"/>
    <property type="match status" value="1"/>
</dbReference>
<proteinExistence type="predicted"/>
<dbReference type="PANTHER" id="PTHR43123:SF4">
    <property type="entry name" value="POLYSACCHARIDE DEACETYLASE"/>
    <property type="match status" value="1"/>
</dbReference>
<dbReference type="EMBL" id="CP023284">
    <property type="protein sequence ID" value="ATA55627.1"/>
    <property type="molecule type" value="Genomic_DNA"/>
</dbReference>
<evidence type="ECO:0000259" key="1">
    <source>
        <dbReference type="Pfam" id="PF01522"/>
    </source>
</evidence>
<organism evidence="2 3">
    <name type="scientific">Variovorax boronicumulans</name>
    <dbReference type="NCBI Taxonomy" id="436515"/>
    <lineage>
        <taxon>Bacteria</taxon>
        <taxon>Pseudomonadati</taxon>
        <taxon>Pseudomonadota</taxon>
        <taxon>Betaproteobacteria</taxon>
        <taxon>Burkholderiales</taxon>
        <taxon>Comamonadaceae</taxon>
        <taxon>Variovorax</taxon>
    </lineage>
</organism>
<dbReference type="PANTHER" id="PTHR43123">
    <property type="entry name" value="POLYSACCHARIDE DEACETYLASE-RELATED"/>
    <property type="match status" value="1"/>
</dbReference>
<sequence length="311" mass="34291">MSNPRVPFQLSSERPPLLPLDGGHILAHIVVNVEHWPFDRPMPRTLLTPPHGKETVPDVPNFSWAEYGLRCGLPRMIEALRSRGLHASASLNASVIDSHPSAAQAILEAGWEFIGHGVQQQSLAQLDGHAQAEAIVKSLDRIAAFTGVRPRGWLSPGLREAADTPDILAAAGIDHVFDWCLDDLPCWMQTEHRSLMALPYMLEVNDSVIYAVEKHSSPEMKLRLERTLEVFAREVARLGQPRVLAIGLHPHLMGVPHRFGDFEAMLDLLLAHPMVRVVTGSSLHDWYAAQVPAPAPLVARSGDVPFVPMPQ</sequence>
<dbReference type="GO" id="GO:0016810">
    <property type="term" value="F:hydrolase activity, acting on carbon-nitrogen (but not peptide) bonds"/>
    <property type="evidence" value="ECO:0007669"/>
    <property type="project" value="InterPro"/>
</dbReference>
<dbReference type="Pfam" id="PF01522">
    <property type="entry name" value="Polysacc_deac_1"/>
    <property type="match status" value="1"/>
</dbReference>
<dbReference type="SUPFAM" id="SSF88713">
    <property type="entry name" value="Glycoside hydrolase/deacetylase"/>
    <property type="match status" value="1"/>
</dbReference>
<dbReference type="InterPro" id="IPR011330">
    <property type="entry name" value="Glyco_hydro/deAcase_b/a-brl"/>
</dbReference>
<feature type="domain" description="NodB homology" evidence="1">
    <location>
        <begin position="68"/>
        <end position="174"/>
    </location>
</feature>
<dbReference type="RefSeq" id="WP_095745976.1">
    <property type="nucleotide sequence ID" value="NZ_CP023284.1"/>
</dbReference>
<dbReference type="KEGG" id="vbo:CKY39_22150"/>
<dbReference type="GO" id="GO:0005975">
    <property type="term" value="P:carbohydrate metabolic process"/>
    <property type="evidence" value="ECO:0007669"/>
    <property type="project" value="InterPro"/>
</dbReference>
<gene>
    <name evidence="2" type="ORF">CKY39_22150</name>
</gene>
<accession>A0A250DMM5</accession>